<dbReference type="PANTHER" id="PTHR42686">
    <property type="entry name" value="GH17980P-RELATED"/>
    <property type="match status" value="1"/>
</dbReference>
<dbReference type="InterPro" id="IPR023210">
    <property type="entry name" value="NADP_OxRdtase_dom"/>
</dbReference>
<dbReference type="EMBL" id="CP063458">
    <property type="protein sequence ID" value="QOV89622.1"/>
    <property type="molecule type" value="Genomic_DNA"/>
</dbReference>
<dbReference type="PANTHER" id="PTHR42686:SF1">
    <property type="entry name" value="GH17980P-RELATED"/>
    <property type="match status" value="1"/>
</dbReference>
<reference evidence="2 3" key="1">
    <citation type="submission" date="2020-10" db="EMBL/GenBank/DDBJ databases">
        <title>Wide distribution of Phycisphaera-like planctomycetes from WD2101 soil group in peatlands and genome analysis of the first cultivated representative.</title>
        <authorList>
            <person name="Dedysh S.N."/>
            <person name="Beletsky A.V."/>
            <person name="Ivanova A."/>
            <person name="Kulichevskaya I.S."/>
            <person name="Suzina N.E."/>
            <person name="Philippov D.A."/>
            <person name="Rakitin A.L."/>
            <person name="Mardanov A.V."/>
            <person name="Ravin N.V."/>
        </authorList>
    </citation>
    <scope>NUCLEOTIDE SEQUENCE [LARGE SCALE GENOMIC DNA]</scope>
    <source>
        <strain evidence="2 3">M1803</strain>
    </source>
</reference>
<dbReference type="GO" id="GO:0005829">
    <property type="term" value="C:cytosol"/>
    <property type="evidence" value="ECO:0007669"/>
    <property type="project" value="TreeGrafter"/>
</dbReference>
<dbReference type="Proteomes" id="UP000593765">
    <property type="component" value="Chromosome"/>
</dbReference>
<feature type="domain" description="NADP-dependent oxidoreductase" evidence="1">
    <location>
        <begin position="16"/>
        <end position="293"/>
    </location>
</feature>
<keyword evidence="3" id="KW-1185">Reference proteome</keyword>
<dbReference type="AlphaFoldDB" id="A0A7M2WWP1"/>
<evidence type="ECO:0000313" key="2">
    <source>
        <dbReference type="EMBL" id="QOV89622.1"/>
    </source>
</evidence>
<evidence type="ECO:0000259" key="1">
    <source>
        <dbReference type="Pfam" id="PF00248"/>
    </source>
</evidence>
<protein>
    <submittedName>
        <fullName evidence="2">Aldo/keto reductase</fullName>
    </submittedName>
</protein>
<dbReference type="InterPro" id="IPR044479">
    <property type="entry name" value="LGALDH-like"/>
</dbReference>
<evidence type="ECO:0000313" key="3">
    <source>
        <dbReference type="Proteomes" id="UP000593765"/>
    </source>
</evidence>
<dbReference type="RefSeq" id="WP_206292672.1">
    <property type="nucleotide sequence ID" value="NZ_CP063458.1"/>
</dbReference>
<sequence length="313" mass="35010">MLRRPLGNTGLQLPVLSFGASSLGAEFRNIDINEAMRCVRVALDLGMNFIDTSPFYGRGMSEVLLGVALQGVPRDSYLLGTKLGRYSGTRFDFSARRVIESVEISLERMKVDHLDICLCHDIEFVDMKQIVEETIPQMRVLQKKGMIRHVGISGYPMNIFKYVLGQTDLDVILSYNHYTLQNTMLADLVPFLKSKGVGVMNAAPFSARLLTNTELPKWHKATPLVRETAKKAAKHCESKGVDIAQLALQYSIANADMTTCVVGSANPKNVQLWADWAAKPIDLQLVKEVQEILKPIHNWFYTEGRADNNDPSH</sequence>
<dbReference type="Gene3D" id="3.20.20.100">
    <property type="entry name" value="NADP-dependent oxidoreductase domain"/>
    <property type="match status" value="1"/>
</dbReference>
<proteinExistence type="predicted"/>
<accession>A0A7M2WWP1</accession>
<dbReference type="InterPro" id="IPR020471">
    <property type="entry name" value="AKR"/>
</dbReference>
<dbReference type="InterPro" id="IPR036812">
    <property type="entry name" value="NAD(P)_OxRdtase_dom_sf"/>
</dbReference>
<gene>
    <name evidence="2" type="ORF">IPV69_26105</name>
</gene>
<dbReference type="GO" id="GO:0010349">
    <property type="term" value="F:L-galactose dehydrogenase activity"/>
    <property type="evidence" value="ECO:0007669"/>
    <property type="project" value="InterPro"/>
</dbReference>
<organism evidence="2 3">
    <name type="scientific">Humisphaera borealis</name>
    <dbReference type="NCBI Taxonomy" id="2807512"/>
    <lineage>
        <taxon>Bacteria</taxon>
        <taxon>Pseudomonadati</taxon>
        <taxon>Planctomycetota</taxon>
        <taxon>Phycisphaerae</taxon>
        <taxon>Tepidisphaerales</taxon>
        <taxon>Tepidisphaeraceae</taxon>
        <taxon>Humisphaera</taxon>
    </lineage>
</organism>
<dbReference type="SUPFAM" id="SSF51430">
    <property type="entry name" value="NAD(P)-linked oxidoreductase"/>
    <property type="match status" value="1"/>
</dbReference>
<name>A0A7M2WWP1_9BACT</name>
<dbReference type="KEGG" id="hbs:IPV69_26105"/>
<dbReference type="CDD" id="cd19163">
    <property type="entry name" value="AKR_galDH"/>
    <property type="match status" value="1"/>
</dbReference>
<dbReference type="Pfam" id="PF00248">
    <property type="entry name" value="Aldo_ket_red"/>
    <property type="match status" value="1"/>
</dbReference>